<accession>A0A1H9JL84</accession>
<organism evidence="1 2">
    <name type="scientific">Lysinibacillus fusiformis</name>
    <dbReference type="NCBI Taxonomy" id="28031"/>
    <lineage>
        <taxon>Bacteria</taxon>
        <taxon>Bacillati</taxon>
        <taxon>Bacillota</taxon>
        <taxon>Bacilli</taxon>
        <taxon>Bacillales</taxon>
        <taxon>Bacillaceae</taxon>
        <taxon>Lysinibacillus</taxon>
    </lineage>
</organism>
<name>A0A1H9JL84_9BACI</name>
<dbReference type="AlphaFoldDB" id="A0A1H9JL84"/>
<evidence type="ECO:0000313" key="2">
    <source>
        <dbReference type="Proteomes" id="UP000199410"/>
    </source>
</evidence>
<comment type="caution">
    <text evidence="1">The sequence shown here is derived from an EMBL/GenBank/DDBJ whole genome shotgun (WGS) entry which is preliminary data.</text>
</comment>
<evidence type="ECO:0000313" key="1">
    <source>
        <dbReference type="EMBL" id="SEQ87587.1"/>
    </source>
</evidence>
<sequence length="113" mass="13056">MLKPVIDPIATLGSTLLLVDIAPKFEQVKNDDGKFERTDKIISYVYSVICVNRKYEKILIKIDEQRPLFDTEKEDIPERTIVAFENLTITPYVQNGWIQLSSKADKCFVCEEE</sequence>
<dbReference type="EMBL" id="FOEL01000008">
    <property type="protein sequence ID" value="SEQ87587.1"/>
    <property type="molecule type" value="Genomic_DNA"/>
</dbReference>
<protein>
    <submittedName>
        <fullName evidence="1">Uncharacterized protein</fullName>
    </submittedName>
</protein>
<dbReference type="RefSeq" id="WP_089986235.1">
    <property type="nucleotide sequence ID" value="NZ_FMVP01000008.1"/>
</dbReference>
<proteinExistence type="predicted"/>
<dbReference type="Proteomes" id="UP000199410">
    <property type="component" value="Unassembled WGS sequence"/>
</dbReference>
<gene>
    <name evidence="1" type="ORF">SAMN02787113_02556</name>
</gene>
<reference evidence="1 2" key="1">
    <citation type="submission" date="2016-10" db="EMBL/GenBank/DDBJ databases">
        <authorList>
            <person name="Varghese N."/>
            <person name="Submissions S."/>
        </authorList>
    </citation>
    <scope>NUCLEOTIDE SEQUENCE [LARGE SCALE GENOMIC DNA]</scope>
    <source>
        <strain evidence="1 2">TC-13</strain>
    </source>
</reference>